<reference evidence="3 4" key="1">
    <citation type="submission" date="2020-05" db="EMBL/GenBank/DDBJ databases">
        <authorList>
            <person name="Whitworth D."/>
        </authorList>
    </citation>
    <scope>NUCLEOTIDE SEQUENCE [LARGE SCALE GENOMIC DNA]</scope>
    <source>
        <strain evidence="3 4">AM005</strain>
    </source>
</reference>
<feature type="transmembrane region" description="Helical" evidence="2">
    <location>
        <begin position="12"/>
        <end position="32"/>
    </location>
</feature>
<evidence type="ECO:0000313" key="3">
    <source>
        <dbReference type="EMBL" id="NOJ79451.1"/>
    </source>
</evidence>
<keyword evidence="2" id="KW-0812">Transmembrane</keyword>
<dbReference type="EMBL" id="JABFNT010000038">
    <property type="protein sequence ID" value="NOJ79451.1"/>
    <property type="molecule type" value="Genomic_DNA"/>
</dbReference>
<comment type="caution">
    <text evidence="3">The sequence shown here is derived from an EMBL/GenBank/DDBJ whole genome shotgun (WGS) entry which is preliminary data.</text>
</comment>
<proteinExistence type="predicted"/>
<organism evidence="3 4">
    <name type="scientific">Myxococcus xanthus</name>
    <dbReference type="NCBI Taxonomy" id="34"/>
    <lineage>
        <taxon>Bacteria</taxon>
        <taxon>Pseudomonadati</taxon>
        <taxon>Myxococcota</taxon>
        <taxon>Myxococcia</taxon>
        <taxon>Myxococcales</taxon>
        <taxon>Cystobacterineae</taxon>
        <taxon>Myxococcaceae</taxon>
        <taxon>Myxococcus</taxon>
    </lineage>
</organism>
<evidence type="ECO:0000256" key="2">
    <source>
        <dbReference type="SAM" id="Phobius"/>
    </source>
</evidence>
<protein>
    <submittedName>
        <fullName evidence="3">Uncharacterized protein</fullName>
    </submittedName>
</protein>
<dbReference type="AlphaFoldDB" id="A0A7Y4MQY9"/>
<accession>A0A7Y4MQY9</accession>
<keyword evidence="2" id="KW-0472">Membrane</keyword>
<name>A0A7Y4MQY9_MYXXA</name>
<evidence type="ECO:0000256" key="1">
    <source>
        <dbReference type="SAM" id="MobiDB-lite"/>
    </source>
</evidence>
<evidence type="ECO:0000313" key="4">
    <source>
        <dbReference type="Proteomes" id="UP000533080"/>
    </source>
</evidence>
<keyword evidence="2" id="KW-1133">Transmembrane helix</keyword>
<sequence length="371" mass="41234">MKRASRRGAAAVEMAVCMLVIVPVFLYSLFLFDLLRHMLDSQETSLSTAWDYTVLDYEKEPESVATEDGGTTTEAFSGFEMAQAYSRYMYCDHESGIDSYGPGKGPECSATPDSEDHHTDVVAHACWLNPGARQVYCTLDAQAVGAYGVSLHQSFMDTFGRGGLIRCSARLGVQNYLLPESFLPEFSEVKLAKEKQERANGIHRNATGENLPEGHARGDNVYLLPWEQIAILTDTWALTEHADVRPGTAGGRGMHERVTQLYQNEDNSGFTDMSSASERLVNQAINSGLLHDSLRLESQSYRTPGDDPRNPSLAIKPDQSGDGAVEQIEQQGGRRQGYFSNEWQDWGRNNNQRTYEARGNWYLGCARSESC</sequence>
<gene>
    <name evidence="3" type="ORF">HNV28_14065</name>
</gene>
<feature type="region of interest" description="Disordered" evidence="1">
    <location>
        <begin position="299"/>
        <end position="322"/>
    </location>
</feature>
<dbReference type="RefSeq" id="WP_171441717.1">
    <property type="nucleotide sequence ID" value="NZ_JABFNS010000065.1"/>
</dbReference>
<dbReference type="Proteomes" id="UP000533080">
    <property type="component" value="Unassembled WGS sequence"/>
</dbReference>